<dbReference type="Proteomes" id="UP000260862">
    <property type="component" value="Unassembled WGS sequence"/>
</dbReference>
<dbReference type="STRING" id="310297.BHV76_03370"/>
<dbReference type="Gene3D" id="3.40.50.360">
    <property type="match status" value="1"/>
</dbReference>
<evidence type="ECO:0000313" key="4">
    <source>
        <dbReference type="Proteomes" id="UP000260862"/>
    </source>
</evidence>
<evidence type="ECO:0000313" key="1">
    <source>
        <dbReference type="EMBL" id="RGK57707.1"/>
    </source>
</evidence>
<gene>
    <name evidence="2" type="ORF">DXC17_12620</name>
    <name evidence="1" type="ORF">DXD04_02395</name>
</gene>
<evidence type="ECO:0000313" key="2">
    <source>
        <dbReference type="EMBL" id="RGM36805.1"/>
    </source>
</evidence>
<accession>A0A3E4W3Q2</accession>
<comment type="caution">
    <text evidence="2">The sequence shown here is derived from an EMBL/GenBank/DDBJ whole genome shotgun (WGS) entry which is preliminary data.</text>
</comment>
<dbReference type="SUPFAM" id="SSF52218">
    <property type="entry name" value="Flavoproteins"/>
    <property type="match status" value="1"/>
</dbReference>
<evidence type="ECO:0000313" key="3">
    <source>
        <dbReference type="Proteomes" id="UP000260780"/>
    </source>
</evidence>
<evidence type="ECO:0008006" key="5">
    <source>
        <dbReference type="Google" id="ProtNLM"/>
    </source>
</evidence>
<dbReference type="AlphaFoldDB" id="A0A3E4W3Q2"/>
<dbReference type="Proteomes" id="UP000260780">
    <property type="component" value="Unassembled WGS sequence"/>
</dbReference>
<reference evidence="3 4" key="1">
    <citation type="submission" date="2018-08" db="EMBL/GenBank/DDBJ databases">
        <title>A genome reference for cultivated species of the human gut microbiota.</title>
        <authorList>
            <person name="Zou Y."/>
            <person name="Xue W."/>
            <person name="Luo G."/>
        </authorList>
    </citation>
    <scope>NUCLEOTIDE SEQUENCE [LARGE SCALE GENOMIC DNA]</scope>
    <source>
        <strain evidence="2 3">OM08-14</strain>
        <strain evidence="1 4">TF10-3AC</strain>
    </source>
</reference>
<keyword evidence="4" id="KW-1185">Reference proteome</keyword>
<dbReference type="InterPro" id="IPR029039">
    <property type="entry name" value="Flavoprotein-like_sf"/>
</dbReference>
<protein>
    <recommendedName>
        <fullName evidence="5">Flavodoxin domain-containing protein</fullName>
    </recommendedName>
</protein>
<dbReference type="EMBL" id="QSTF01000039">
    <property type="protein sequence ID" value="RGM36805.1"/>
    <property type="molecule type" value="Genomic_DNA"/>
</dbReference>
<dbReference type="EMBL" id="QSQT01000003">
    <property type="protein sequence ID" value="RGK57707.1"/>
    <property type="molecule type" value="Genomic_DNA"/>
</dbReference>
<organism evidence="2 3">
    <name type="scientific">Phocaeicola plebeius</name>
    <dbReference type="NCBI Taxonomy" id="310297"/>
    <lineage>
        <taxon>Bacteria</taxon>
        <taxon>Pseudomonadati</taxon>
        <taxon>Bacteroidota</taxon>
        <taxon>Bacteroidia</taxon>
        <taxon>Bacteroidales</taxon>
        <taxon>Bacteroidaceae</taxon>
        <taxon>Phocaeicola</taxon>
    </lineage>
</organism>
<name>A0A3E4W3Q2_9BACT</name>
<proteinExistence type="predicted"/>
<sequence>MCLAGNNCLGTNRKYSEQRLPKNYVVANKMKATVLYYSHKRKTAFFAREIAMYLWSKGLNVSLSAISDFDTQKLNETDFLISGCWTCGWFVVGQHPHKKWSACSRKMAGRISPHRTLLFTTYKFRTGSMYRKMKKTLKISRNTHIPFLKSKNGLLTETDKKILDQFISTSLFY</sequence>